<evidence type="ECO:0000259" key="9">
    <source>
        <dbReference type="Pfam" id="PF01618"/>
    </source>
</evidence>
<organism evidence="10 11">
    <name type="scientific">Pseudoduganella namucuonensis</name>
    <dbReference type="NCBI Taxonomy" id="1035707"/>
    <lineage>
        <taxon>Bacteria</taxon>
        <taxon>Pseudomonadati</taxon>
        <taxon>Pseudomonadota</taxon>
        <taxon>Betaproteobacteria</taxon>
        <taxon>Burkholderiales</taxon>
        <taxon>Oxalobacteraceae</taxon>
        <taxon>Telluria group</taxon>
        <taxon>Pseudoduganella</taxon>
    </lineage>
</organism>
<sequence length="242" mass="25868">MQKSLAIVPLAMMAALPGAAFAAELDVMEQFQEGGLALVAILALSILFLAVAIERLVHFRARRVVPEGLADAVMPMWAANDFAGIQRALEQQDSTLARVIQFIVAHRHHDFARVSGGAADIASLELRHHQQKFYALSIVATVAPIVGLLGTVVGMIEAFHVIAYAEGMGNPALLAGGISKALVNTASGLCVALPALAMHHFLRNRTAFLGLALEKETNKLLNAWFPPRVAGPQNLQVVNHAH</sequence>
<dbReference type="GO" id="GO:0005886">
    <property type="term" value="C:plasma membrane"/>
    <property type="evidence" value="ECO:0007669"/>
    <property type="project" value="UniProtKB-SubCell"/>
</dbReference>
<evidence type="ECO:0000256" key="5">
    <source>
        <dbReference type="ARBA" id="ARBA00023136"/>
    </source>
</evidence>
<dbReference type="InterPro" id="IPR050790">
    <property type="entry name" value="ExbB/TolQ_transport"/>
</dbReference>
<evidence type="ECO:0000313" key="10">
    <source>
        <dbReference type="EMBL" id="SFU51912.1"/>
    </source>
</evidence>
<dbReference type="AlphaFoldDB" id="A0A1I7GTX0"/>
<feature type="transmembrane region" description="Helical" evidence="7">
    <location>
        <begin position="182"/>
        <end position="202"/>
    </location>
</feature>
<evidence type="ECO:0000256" key="6">
    <source>
        <dbReference type="RuleBase" id="RU004057"/>
    </source>
</evidence>
<dbReference type="OrthoDB" id="4045at2"/>
<keyword evidence="6" id="KW-0813">Transport</keyword>
<feature type="chain" id="PRO_5011665490" evidence="8">
    <location>
        <begin position="23"/>
        <end position="242"/>
    </location>
</feature>
<keyword evidence="6" id="KW-0653">Protein transport</keyword>
<evidence type="ECO:0000256" key="7">
    <source>
        <dbReference type="SAM" id="Phobius"/>
    </source>
</evidence>
<dbReference type="RefSeq" id="WP_093554590.1">
    <property type="nucleotide sequence ID" value="NZ_FPBO01000004.1"/>
</dbReference>
<keyword evidence="11" id="KW-1185">Reference proteome</keyword>
<name>A0A1I7GTX0_9BURK</name>
<evidence type="ECO:0000256" key="8">
    <source>
        <dbReference type="SAM" id="SignalP"/>
    </source>
</evidence>
<dbReference type="InterPro" id="IPR002898">
    <property type="entry name" value="MotA_ExbB_proton_chnl"/>
</dbReference>
<dbReference type="STRING" id="1035707.SAMN05216552_1004110"/>
<gene>
    <name evidence="10" type="ORF">SAMN05216552_1004110</name>
</gene>
<dbReference type="PANTHER" id="PTHR30625:SF11">
    <property type="entry name" value="MOTA_TOLQ_EXBB PROTON CHANNEL DOMAIN-CONTAINING PROTEIN"/>
    <property type="match status" value="1"/>
</dbReference>
<evidence type="ECO:0000256" key="4">
    <source>
        <dbReference type="ARBA" id="ARBA00022989"/>
    </source>
</evidence>
<dbReference type="EMBL" id="FPBO01000004">
    <property type="protein sequence ID" value="SFU51912.1"/>
    <property type="molecule type" value="Genomic_DNA"/>
</dbReference>
<comment type="similarity">
    <text evidence="6">Belongs to the exbB/tolQ family.</text>
</comment>
<feature type="transmembrane region" description="Helical" evidence="7">
    <location>
        <begin position="133"/>
        <end position="162"/>
    </location>
</feature>
<feature type="domain" description="MotA/TolQ/ExbB proton channel" evidence="9">
    <location>
        <begin position="124"/>
        <end position="207"/>
    </location>
</feature>
<evidence type="ECO:0000256" key="2">
    <source>
        <dbReference type="ARBA" id="ARBA00022475"/>
    </source>
</evidence>
<reference evidence="11" key="1">
    <citation type="submission" date="2016-10" db="EMBL/GenBank/DDBJ databases">
        <authorList>
            <person name="Varghese N."/>
            <person name="Submissions S."/>
        </authorList>
    </citation>
    <scope>NUCLEOTIDE SEQUENCE [LARGE SCALE GENOMIC DNA]</scope>
    <source>
        <strain evidence="11">CGMCC 1.11014</strain>
    </source>
</reference>
<accession>A0A1I7GTX0</accession>
<evidence type="ECO:0000313" key="11">
    <source>
        <dbReference type="Proteomes" id="UP000199391"/>
    </source>
</evidence>
<dbReference type="PANTHER" id="PTHR30625">
    <property type="entry name" value="PROTEIN TOLQ"/>
    <property type="match status" value="1"/>
</dbReference>
<comment type="subcellular location">
    <subcellularLocation>
        <location evidence="1">Cell membrane</location>
        <topology evidence="1">Multi-pass membrane protein</topology>
    </subcellularLocation>
    <subcellularLocation>
        <location evidence="6">Membrane</location>
        <topology evidence="6">Multi-pass membrane protein</topology>
    </subcellularLocation>
</comment>
<evidence type="ECO:0000256" key="3">
    <source>
        <dbReference type="ARBA" id="ARBA00022692"/>
    </source>
</evidence>
<keyword evidence="8" id="KW-0732">Signal</keyword>
<dbReference type="Pfam" id="PF01618">
    <property type="entry name" value="MotA_ExbB"/>
    <property type="match status" value="1"/>
</dbReference>
<proteinExistence type="inferred from homology"/>
<protein>
    <submittedName>
        <fullName evidence="10">Biopolymer transport protein ExbB</fullName>
    </submittedName>
</protein>
<feature type="signal peptide" evidence="8">
    <location>
        <begin position="1"/>
        <end position="22"/>
    </location>
</feature>
<keyword evidence="4 7" id="KW-1133">Transmembrane helix</keyword>
<keyword evidence="2" id="KW-1003">Cell membrane</keyword>
<evidence type="ECO:0000256" key="1">
    <source>
        <dbReference type="ARBA" id="ARBA00004651"/>
    </source>
</evidence>
<dbReference type="GO" id="GO:0017038">
    <property type="term" value="P:protein import"/>
    <property type="evidence" value="ECO:0007669"/>
    <property type="project" value="TreeGrafter"/>
</dbReference>
<keyword evidence="5 7" id="KW-0472">Membrane</keyword>
<dbReference type="Proteomes" id="UP000199391">
    <property type="component" value="Unassembled WGS sequence"/>
</dbReference>
<keyword evidence="3 7" id="KW-0812">Transmembrane</keyword>
<feature type="transmembrane region" description="Helical" evidence="7">
    <location>
        <begin position="32"/>
        <end position="53"/>
    </location>
</feature>